<name>A0A0E0K6V6_ORYPU</name>
<dbReference type="Gramene" id="OPUNC02G34420.1">
    <property type="protein sequence ID" value="OPUNC02G34420.1"/>
    <property type="gene ID" value="OPUNC02G34420"/>
</dbReference>
<reference evidence="1" key="1">
    <citation type="submission" date="2015-04" db="UniProtKB">
        <authorList>
            <consortium name="EnsemblPlants"/>
        </authorList>
    </citation>
    <scope>IDENTIFICATION</scope>
</reference>
<evidence type="ECO:0000313" key="2">
    <source>
        <dbReference type="Proteomes" id="UP000026962"/>
    </source>
</evidence>
<keyword evidence="2" id="KW-1185">Reference proteome</keyword>
<dbReference type="EnsemblPlants" id="OPUNC02G34420.1">
    <property type="protein sequence ID" value="OPUNC02G34420.1"/>
    <property type="gene ID" value="OPUNC02G34420"/>
</dbReference>
<accession>A0A0E0K6V6</accession>
<proteinExistence type="predicted"/>
<dbReference type="AlphaFoldDB" id="A0A0E0K6V6"/>
<dbReference type="HOGENOM" id="CLU_2076909_0_0_1"/>
<sequence>MCIVSIQRLAVQSSMSSNIIVCDVLFVQSSMSSIIVCDVLFAKKGEIASCNLPSEVRKISLHKNASRINRANTRDDNRLMTSGRIFDEMPGNTGRSSCTRYTTFTSWHQPKDKKISNL</sequence>
<organism evidence="1">
    <name type="scientific">Oryza punctata</name>
    <name type="common">Red rice</name>
    <dbReference type="NCBI Taxonomy" id="4537"/>
    <lineage>
        <taxon>Eukaryota</taxon>
        <taxon>Viridiplantae</taxon>
        <taxon>Streptophyta</taxon>
        <taxon>Embryophyta</taxon>
        <taxon>Tracheophyta</taxon>
        <taxon>Spermatophyta</taxon>
        <taxon>Magnoliopsida</taxon>
        <taxon>Liliopsida</taxon>
        <taxon>Poales</taxon>
        <taxon>Poaceae</taxon>
        <taxon>BOP clade</taxon>
        <taxon>Oryzoideae</taxon>
        <taxon>Oryzeae</taxon>
        <taxon>Oryzinae</taxon>
        <taxon>Oryza</taxon>
    </lineage>
</organism>
<dbReference type="Proteomes" id="UP000026962">
    <property type="component" value="Chromosome 2"/>
</dbReference>
<evidence type="ECO:0000313" key="1">
    <source>
        <dbReference type="EnsemblPlants" id="OPUNC02G34420.1"/>
    </source>
</evidence>
<protein>
    <submittedName>
        <fullName evidence="1">Uncharacterized protein</fullName>
    </submittedName>
</protein>
<reference evidence="1" key="2">
    <citation type="submission" date="2018-05" db="EMBL/GenBank/DDBJ databases">
        <title>OpunRS2 (Oryza punctata Reference Sequence Version 2).</title>
        <authorList>
            <person name="Zhang J."/>
            <person name="Kudrna D."/>
            <person name="Lee S."/>
            <person name="Talag J."/>
            <person name="Welchert J."/>
            <person name="Wing R.A."/>
        </authorList>
    </citation>
    <scope>NUCLEOTIDE SEQUENCE [LARGE SCALE GENOMIC DNA]</scope>
</reference>